<sequence length="100" mass="11788">FSLGTNCAFEDSQLLSNALANFEEANWKENIRNYELGLRSRGSFYVNLTRVECLEQHQICDNWLSSMIRIFIFVYKSSMIYIISWWNGDGKEYNVINKDD</sequence>
<dbReference type="EMBL" id="CAMKVN010004081">
    <property type="protein sequence ID" value="CAI2186314.1"/>
    <property type="molecule type" value="Genomic_DNA"/>
</dbReference>
<comment type="caution">
    <text evidence="1">The sequence shown here is derived from an EMBL/GenBank/DDBJ whole genome shotgun (WGS) entry which is preliminary data.</text>
</comment>
<feature type="non-terminal residue" evidence="1">
    <location>
        <position position="1"/>
    </location>
</feature>
<protein>
    <submittedName>
        <fullName evidence="1">3025_t:CDS:1</fullName>
    </submittedName>
</protein>
<keyword evidence="2" id="KW-1185">Reference proteome</keyword>
<dbReference type="Proteomes" id="UP001153678">
    <property type="component" value="Unassembled WGS sequence"/>
</dbReference>
<dbReference type="OrthoDB" id="655030at2759"/>
<evidence type="ECO:0000313" key="2">
    <source>
        <dbReference type="Proteomes" id="UP001153678"/>
    </source>
</evidence>
<name>A0A9W4WTR5_9GLOM</name>
<gene>
    <name evidence="1" type="ORF">FWILDA_LOCUS12513</name>
</gene>
<reference evidence="1" key="1">
    <citation type="submission" date="2022-08" db="EMBL/GenBank/DDBJ databases">
        <authorList>
            <person name="Kallberg Y."/>
            <person name="Tangrot J."/>
            <person name="Rosling A."/>
        </authorList>
    </citation>
    <scope>NUCLEOTIDE SEQUENCE</scope>
    <source>
        <strain evidence="1">Wild A</strain>
    </source>
</reference>
<dbReference type="AlphaFoldDB" id="A0A9W4WTR5"/>
<accession>A0A9W4WTR5</accession>
<organism evidence="1 2">
    <name type="scientific">Funneliformis geosporum</name>
    <dbReference type="NCBI Taxonomy" id="1117311"/>
    <lineage>
        <taxon>Eukaryota</taxon>
        <taxon>Fungi</taxon>
        <taxon>Fungi incertae sedis</taxon>
        <taxon>Mucoromycota</taxon>
        <taxon>Glomeromycotina</taxon>
        <taxon>Glomeromycetes</taxon>
        <taxon>Glomerales</taxon>
        <taxon>Glomeraceae</taxon>
        <taxon>Funneliformis</taxon>
    </lineage>
</organism>
<evidence type="ECO:0000313" key="1">
    <source>
        <dbReference type="EMBL" id="CAI2186314.1"/>
    </source>
</evidence>
<proteinExistence type="predicted"/>